<dbReference type="InterPro" id="IPR009057">
    <property type="entry name" value="Homeodomain-like_sf"/>
</dbReference>
<dbReference type="PROSITE" id="PS51294">
    <property type="entry name" value="HTH_MYB"/>
    <property type="match status" value="2"/>
</dbReference>
<dbReference type="GeneID" id="94825320"/>
<name>A0A1J4J312_9EUKA</name>
<proteinExistence type="predicted"/>
<feature type="domain" description="HTH myb-type" evidence="3">
    <location>
        <begin position="129"/>
        <end position="177"/>
    </location>
</feature>
<dbReference type="RefSeq" id="XP_068346951.1">
    <property type="nucleotide sequence ID" value="XM_068490616.1"/>
</dbReference>
<dbReference type="VEuPathDB" id="TrichDB:TRFO_02333"/>
<dbReference type="PANTHER" id="PTHR45614">
    <property type="entry name" value="MYB PROTEIN-RELATED"/>
    <property type="match status" value="1"/>
</dbReference>
<reference evidence="4" key="1">
    <citation type="submission" date="2016-10" db="EMBL/GenBank/DDBJ databases">
        <authorList>
            <person name="Benchimol M."/>
            <person name="Almeida L.G."/>
            <person name="Vasconcelos A.T."/>
            <person name="Perreira-Neves A."/>
            <person name="Rosa I.A."/>
            <person name="Tasca T."/>
            <person name="Bogo M.R."/>
            <person name="de Souza W."/>
        </authorList>
    </citation>
    <scope>NUCLEOTIDE SEQUENCE [LARGE SCALE GENOMIC DNA]</scope>
    <source>
        <strain evidence="4">K</strain>
    </source>
</reference>
<evidence type="ECO:0000313" key="4">
    <source>
        <dbReference type="EMBL" id="OHS93814.1"/>
    </source>
</evidence>
<keyword evidence="5" id="KW-1185">Reference proteome</keyword>
<dbReference type="InterPro" id="IPR001005">
    <property type="entry name" value="SANT/Myb"/>
</dbReference>
<dbReference type="PANTHER" id="PTHR45614:SF253">
    <property type="entry name" value="CHROMOSOME UNDETERMINED SCAFFOLD_38, WHOLE GENOME SHOTGUN SEQUENCE"/>
    <property type="match status" value="1"/>
</dbReference>
<dbReference type="Pfam" id="PF13921">
    <property type="entry name" value="Myb_DNA-bind_6"/>
    <property type="match status" value="1"/>
</dbReference>
<dbReference type="GO" id="GO:0000978">
    <property type="term" value="F:RNA polymerase II cis-regulatory region sequence-specific DNA binding"/>
    <property type="evidence" value="ECO:0007669"/>
    <property type="project" value="TreeGrafter"/>
</dbReference>
<dbReference type="OrthoDB" id="2143914at2759"/>
<evidence type="ECO:0000259" key="3">
    <source>
        <dbReference type="PROSITE" id="PS51294"/>
    </source>
</evidence>
<dbReference type="InterPro" id="IPR050560">
    <property type="entry name" value="MYB_TF"/>
</dbReference>
<dbReference type="CDD" id="cd00167">
    <property type="entry name" value="SANT"/>
    <property type="match status" value="2"/>
</dbReference>
<feature type="compositionally biased region" description="Polar residues" evidence="1">
    <location>
        <begin position="211"/>
        <end position="233"/>
    </location>
</feature>
<feature type="domain" description="Myb-like" evidence="2">
    <location>
        <begin position="65"/>
        <end position="122"/>
    </location>
</feature>
<dbReference type="SUPFAM" id="SSF46689">
    <property type="entry name" value="Homeodomain-like"/>
    <property type="match status" value="1"/>
</dbReference>
<evidence type="ECO:0000313" key="5">
    <source>
        <dbReference type="Proteomes" id="UP000179807"/>
    </source>
</evidence>
<dbReference type="EMBL" id="MLAK01001370">
    <property type="protein sequence ID" value="OHS93814.1"/>
    <property type="molecule type" value="Genomic_DNA"/>
</dbReference>
<accession>A0A1J4J312</accession>
<dbReference type="SMART" id="SM00717">
    <property type="entry name" value="SANT"/>
    <property type="match status" value="2"/>
</dbReference>
<gene>
    <name evidence="4" type="ORF">TRFO_02333</name>
</gene>
<feature type="domain" description="HTH myb-type" evidence="3">
    <location>
        <begin position="96"/>
        <end position="126"/>
    </location>
</feature>
<feature type="region of interest" description="Disordered" evidence="1">
    <location>
        <begin position="186"/>
        <end position="251"/>
    </location>
</feature>
<comment type="caution">
    <text evidence="4">The sequence shown here is derived from an EMBL/GenBank/DDBJ whole genome shotgun (WGS) entry which is preliminary data.</text>
</comment>
<feature type="domain" description="Myb-like" evidence="2">
    <location>
        <begin position="123"/>
        <end position="173"/>
    </location>
</feature>
<dbReference type="Proteomes" id="UP000179807">
    <property type="component" value="Unassembled WGS sequence"/>
</dbReference>
<dbReference type="PROSITE" id="PS50090">
    <property type="entry name" value="MYB_LIKE"/>
    <property type="match status" value="2"/>
</dbReference>
<sequence>MFPEYSTFSGFHNSSYGTQYNHIPQYPTQQHNPIFTPENNVNISSYVPNQALMFRNNLTQIAKLRNRFSKEEDDYLKYLVEVEYANNHSKITLNEEPNWNEISAKMFNRTARQCRERYRNYLQPGICNGPWSQEEEELLQQKYREIGPQWSKMAKFFPNRSDVNIKNHYTCLLNRQSRINFINSFSSSHSSDSSSSSLSSSPVDTRRKSSFEQTTRNGSQSQSISSLNITSTHNNDNNENMKNEEGDKKTGFEDFIDFDDFFTQNQMDENSFNEEELFVDPFYQFEY</sequence>
<dbReference type="Gene3D" id="1.10.10.60">
    <property type="entry name" value="Homeodomain-like"/>
    <property type="match status" value="2"/>
</dbReference>
<organism evidence="4 5">
    <name type="scientific">Tritrichomonas foetus</name>
    <dbReference type="NCBI Taxonomy" id="1144522"/>
    <lineage>
        <taxon>Eukaryota</taxon>
        <taxon>Metamonada</taxon>
        <taxon>Parabasalia</taxon>
        <taxon>Tritrichomonadida</taxon>
        <taxon>Tritrichomonadidae</taxon>
        <taxon>Tritrichomonas</taxon>
    </lineage>
</organism>
<dbReference type="GO" id="GO:0005634">
    <property type="term" value="C:nucleus"/>
    <property type="evidence" value="ECO:0007669"/>
    <property type="project" value="TreeGrafter"/>
</dbReference>
<dbReference type="AlphaFoldDB" id="A0A1J4J312"/>
<evidence type="ECO:0000259" key="2">
    <source>
        <dbReference type="PROSITE" id="PS50090"/>
    </source>
</evidence>
<evidence type="ECO:0000256" key="1">
    <source>
        <dbReference type="SAM" id="MobiDB-lite"/>
    </source>
</evidence>
<dbReference type="GO" id="GO:0000981">
    <property type="term" value="F:DNA-binding transcription factor activity, RNA polymerase II-specific"/>
    <property type="evidence" value="ECO:0007669"/>
    <property type="project" value="TreeGrafter"/>
</dbReference>
<feature type="compositionally biased region" description="Low complexity" evidence="1">
    <location>
        <begin position="186"/>
        <end position="201"/>
    </location>
</feature>
<dbReference type="InterPro" id="IPR017930">
    <property type="entry name" value="Myb_dom"/>
</dbReference>
<protein>
    <submittedName>
        <fullName evidence="4">Myb-like DNA-binding domain containing protein</fullName>
    </submittedName>
</protein>
<feature type="compositionally biased region" description="Basic and acidic residues" evidence="1">
    <location>
        <begin position="239"/>
        <end position="251"/>
    </location>
</feature>